<dbReference type="InterPro" id="IPR027417">
    <property type="entry name" value="P-loop_NTPase"/>
</dbReference>
<dbReference type="InterPro" id="IPR002739">
    <property type="entry name" value="PAB1135-like"/>
</dbReference>
<proteinExistence type="inferred from homology"/>
<comment type="similarity">
    <text evidence="3">Belongs to the UPF0200 family.</text>
</comment>
<name>A0A075WL21_ARCFL</name>
<dbReference type="InterPro" id="IPR022970">
    <property type="entry name" value="NTP_hydrolase-rel"/>
</dbReference>
<feature type="binding site" evidence="3">
    <location>
        <begin position="8"/>
        <end position="15"/>
    </location>
    <ligand>
        <name>ATP</name>
        <dbReference type="ChEBI" id="CHEBI:30616"/>
    </ligand>
</feature>
<evidence type="ECO:0000313" key="5">
    <source>
        <dbReference type="EMBL" id="AIG98273.1"/>
    </source>
</evidence>
<dbReference type="AlphaFoldDB" id="A0A075WL21"/>
<dbReference type="Proteomes" id="UP000028501">
    <property type="component" value="Chromosome"/>
</dbReference>
<evidence type="ECO:0000256" key="3">
    <source>
        <dbReference type="HAMAP-Rule" id="MF_01111"/>
    </source>
</evidence>
<dbReference type="Pfam" id="PF01877">
    <property type="entry name" value="RNA_binding"/>
    <property type="match status" value="1"/>
</dbReference>
<gene>
    <name evidence="5" type="ORF">AFULGI_00015060</name>
</gene>
<dbReference type="RefSeq" id="WP_048096581.1">
    <property type="nucleotide sequence ID" value="NZ_CP006577.1"/>
</dbReference>
<dbReference type="EMBL" id="CP006577">
    <property type="protein sequence ID" value="AIG98273.1"/>
    <property type="molecule type" value="Genomic_DNA"/>
</dbReference>
<dbReference type="HOGENOM" id="CLU_873208_0_0_2"/>
<organism evidence="5 6">
    <name type="scientific">Archaeoglobus fulgidus DSM 8774</name>
    <dbReference type="NCBI Taxonomy" id="1344584"/>
    <lineage>
        <taxon>Archaea</taxon>
        <taxon>Methanobacteriati</taxon>
        <taxon>Methanobacteriota</taxon>
        <taxon>Archaeoglobi</taxon>
        <taxon>Archaeoglobales</taxon>
        <taxon>Archaeoglobaceae</taxon>
        <taxon>Archaeoglobus</taxon>
    </lineage>
</organism>
<dbReference type="PANTHER" id="PTHR41930">
    <property type="entry name" value="UPF0200 PROTEIN MJ1399"/>
    <property type="match status" value="1"/>
</dbReference>
<dbReference type="KEGG" id="afg:AFULGI_00015060"/>
<evidence type="ECO:0000313" key="6">
    <source>
        <dbReference type="Proteomes" id="UP000028501"/>
    </source>
</evidence>
<keyword evidence="2 3" id="KW-0067">ATP-binding</keyword>
<dbReference type="HAMAP" id="MF_01112">
    <property type="entry name" value="UPF0201"/>
    <property type="match status" value="1"/>
</dbReference>
<dbReference type="Pfam" id="PF13207">
    <property type="entry name" value="AAA_17"/>
    <property type="match status" value="1"/>
</dbReference>
<dbReference type="GeneID" id="24795005"/>
<dbReference type="Gene3D" id="3.30.1440.10">
    <property type="match status" value="1"/>
</dbReference>
<dbReference type="HAMAP" id="MF_01111">
    <property type="entry name" value="UPF0200"/>
    <property type="match status" value="1"/>
</dbReference>
<evidence type="ECO:0000256" key="2">
    <source>
        <dbReference type="ARBA" id="ARBA00022840"/>
    </source>
</evidence>
<dbReference type="InterPro" id="IPR022803">
    <property type="entry name" value="Ribosomal_uL5_dom_sf"/>
</dbReference>
<sequence>MKVIAFVGYPLSGKSTAAEVARELGLPVVVMGDVVREEAARRGLELTDENLGKVARELREKEGMDAIAKRCIPKIRELLKEHGVVVVDGIRGVAEVERFKKAFGDDFVLIAIECPLEVRFERVKMRKRSDDVSSIEELKERDRREESWGLKEAMEMADFTVENTGSYEDFVEKIRQILLKLAKNVEIEIRTKIHPTESEDKVLKAIRNIFPDAEIETSEEGEVYGRAYSLDRFRELLRKQRILDTARSEILKGRNGKEVTIYLNKQTATVSRINFCDENAVLSPIKVTFRLNNIPFSRFLDYIAPETKDGRPVKEIDKL</sequence>
<dbReference type="GO" id="GO:0005524">
    <property type="term" value="F:ATP binding"/>
    <property type="evidence" value="ECO:0007669"/>
    <property type="project" value="UniProtKB-UniRule"/>
</dbReference>
<accession>A0A075WL21</accession>
<reference evidence="5 6" key="1">
    <citation type="submission" date="2013-07" db="EMBL/GenBank/DDBJ databases">
        <title>Genome of Archaeoglobus fulgidus.</title>
        <authorList>
            <person name="Fiebig A."/>
            <person name="Birkeland N.-K."/>
        </authorList>
    </citation>
    <scope>NUCLEOTIDE SEQUENCE [LARGE SCALE GENOMIC DNA]</scope>
    <source>
        <strain evidence="5 6">DSM 8774</strain>
    </source>
</reference>
<keyword evidence="1 3" id="KW-0547">Nucleotide-binding</keyword>
<evidence type="ECO:0000256" key="4">
    <source>
        <dbReference type="HAMAP-Rule" id="MF_01112"/>
    </source>
</evidence>
<dbReference type="Gene3D" id="3.40.50.300">
    <property type="entry name" value="P-loop containing nucleotide triphosphate hydrolases"/>
    <property type="match status" value="1"/>
</dbReference>
<protein>
    <recommendedName>
        <fullName evidence="3 4">Multifunctional fusion protein</fullName>
    </recommendedName>
    <domain>
        <recommendedName>
            <fullName evidence="3">UPF0200 protein AFULGI_00015060</fullName>
        </recommendedName>
    </domain>
    <domain>
        <recommendedName>
            <fullName evidence="4">UPF0201 protein AFULGI_00015060</fullName>
        </recommendedName>
    </domain>
</protein>
<evidence type="ECO:0000256" key="1">
    <source>
        <dbReference type="ARBA" id="ARBA00022741"/>
    </source>
</evidence>
<dbReference type="PANTHER" id="PTHR41930:SF1">
    <property type="entry name" value="DEPHOSPHO-COA KINASE"/>
    <property type="match status" value="1"/>
</dbReference>
<dbReference type="SUPFAM" id="SSF52540">
    <property type="entry name" value="P-loop containing nucleoside triphosphate hydrolases"/>
    <property type="match status" value="1"/>
</dbReference>
<comment type="similarity">
    <text evidence="4">Belongs to the UPF0201 family.</text>
</comment>
<dbReference type="SUPFAM" id="SSF55282">
    <property type="entry name" value="RL5-like"/>
    <property type="match status" value="1"/>
</dbReference>